<dbReference type="RefSeq" id="WP_109889173.1">
    <property type="nucleotide sequence ID" value="NZ_CP029550.1"/>
</dbReference>
<keyword evidence="1" id="KW-1133">Transmembrane helix</keyword>
<keyword evidence="3" id="KW-1185">Reference proteome</keyword>
<evidence type="ECO:0000313" key="3">
    <source>
        <dbReference type="Proteomes" id="UP000245926"/>
    </source>
</evidence>
<dbReference type="EMBL" id="CP029550">
    <property type="protein sequence ID" value="AWN40753.1"/>
    <property type="molecule type" value="Genomic_DNA"/>
</dbReference>
<proteinExistence type="predicted"/>
<evidence type="ECO:0000256" key="1">
    <source>
        <dbReference type="SAM" id="Phobius"/>
    </source>
</evidence>
<keyword evidence="1" id="KW-0472">Membrane</keyword>
<keyword evidence="1" id="KW-0812">Transmembrane</keyword>
<gene>
    <name evidence="2" type="ORF">DK389_09730</name>
</gene>
<organism evidence="2 3">
    <name type="scientific">Methylobacterium durans</name>
    <dbReference type="NCBI Taxonomy" id="2202825"/>
    <lineage>
        <taxon>Bacteria</taxon>
        <taxon>Pseudomonadati</taxon>
        <taxon>Pseudomonadota</taxon>
        <taxon>Alphaproteobacteria</taxon>
        <taxon>Hyphomicrobiales</taxon>
        <taxon>Methylobacteriaceae</taxon>
        <taxon>Methylobacterium</taxon>
    </lineage>
</organism>
<accession>A0A2U8W3R9</accession>
<name>A0A2U8W3R9_9HYPH</name>
<evidence type="ECO:0000313" key="2">
    <source>
        <dbReference type="EMBL" id="AWN40753.1"/>
    </source>
</evidence>
<feature type="transmembrane region" description="Helical" evidence="1">
    <location>
        <begin position="12"/>
        <end position="34"/>
    </location>
</feature>
<dbReference type="OrthoDB" id="8004797at2"/>
<protein>
    <submittedName>
        <fullName evidence="2">Uncharacterized protein</fullName>
    </submittedName>
</protein>
<feature type="transmembrane region" description="Helical" evidence="1">
    <location>
        <begin position="54"/>
        <end position="74"/>
    </location>
</feature>
<dbReference type="AlphaFoldDB" id="A0A2U8W3R9"/>
<dbReference type="Proteomes" id="UP000245926">
    <property type="component" value="Chromosome"/>
</dbReference>
<dbReference type="KEGG" id="mets:DK389_09730"/>
<sequence length="75" mass="7858">MSAQAAFEPRMVLIWIGVLLFIGGIMLTAFTALWGGRFGARSRTDSAAGFSPRANWPGLAMLAVGILCFLAAAAV</sequence>
<reference evidence="3" key="1">
    <citation type="submission" date="2018-05" db="EMBL/GenBank/DDBJ databases">
        <title>Complete Genome Sequence of Methylobacterium sp. 17SD2-17.</title>
        <authorList>
            <person name="Srinivasan S."/>
        </authorList>
    </citation>
    <scope>NUCLEOTIDE SEQUENCE [LARGE SCALE GENOMIC DNA]</scope>
    <source>
        <strain evidence="3">17SD2-17</strain>
    </source>
</reference>